<gene>
    <name evidence="2" type="ORF">ACFFGH_32740</name>
</gene>
<evidence type="ECO:0000313" key="3">
    <source>
        <dbReference type="Proteomes" id="UP001589896"/>
    </source>
</evidence>
<feature type="region of interest" description="Disordered" evidence="1">
    <location>
        <begin position="21"/>
        <end position="51"/>
    </location>
</feature>
<feature type="compositionally biased region" description="Low complexity" evidence="1">
    <location>
        <begin position="22"/>
        <end position="33"/>
    </location>
</feature>
<organism evidence="2 3">
    <name type="scientific">Lysobacter korlensis</name>
    <dbReference type="NCBI Taxonomy" id="553636"/>
    <lineage>
        <taxon>Bacteria</taxon>
        <taxon>Pseudomonadati</taxon>
        <taxon>Pseudomonadota</taxon>
        <taxon>Gammaproteobacteria</taxon>
        <taxon>Lysobacterales</taxon>
        <taxon>Lysobacteraceae</taxon>
        <taxon>Lysobacter</taxon>
    </lineage>
</organism>
<keyword evidence="3" id="KW-1185">Reference proteome</keyword>
<proteinExistence type="predicted"/>
<sequence>MNAVGVNPDAWLRVQSVQGAQLAARRSAATRTSTGRRPRPGLRRRRAAAGL</sequence>
<name>A0ABV6S061_9GAMM</name>
<evidence type="ECO:0000256" key="1">
    <source>
        <dbReference type="SAM" id="MobiDB-lite"/>
    </source>
</evidence>
<dbReference type="RefSeq" id="WP_386676805.1">
    <property type="nucleotide sequence ID" value="NZ_JBHLTG010000016.1"/>
</dbReference>
<reference evidence="2 3" key="1">
    <citation type="submission" date="2024-09" db="EMBL/GenBank/DDBJ databases">
        <authorList>
            <person name="Sun Q."/>
            <person name="Mori K."/>
        </authorList>
    </citation>
    <scope>NUCLEOTIDE SEQUENCE [LARGE SCALE GENOMIC DNA]</scope>
    <source>
        <strain evidence="2 3">KCTC 23076</strain>
    </source>
</reference>
<comment type="caution">
    <text evidence="2">The sequence shown here is derived from an EMBL/GenBank/DDBJ whole genome shotgun (WGS) entry which is preliminary data.</text>
</comment>
<feature type="compositionally biased region" description="Basic residues" evidence="1">
    <location>
        <begin position="34"/>
        <end position="51"/>
    </location>
</feature>
<dbReference type="EMBL" id="JBHLTG010000016">
    <property type="protein sequence ID" value="MFC0682622.1"/>
    <property type="molecule type" value="Genomic_DNA"/>
</dbReference>
<dbReference type="Proteomes" id="UP001589896">
    <property type="component" value="Unassembled WGS sequence"/>
</dbReference>
<protein>
    <submittedName>
        <fullName evidence="2">Uncharacterized protein</fullName>
    </submittedName>
</protein>
<accession>A0ABV6S061</accession>
<evidence type="ECO:0000313" key="2">
    <source>
        <dbReference type="EMBL" id="MFC0682622.1"/>
    </source>
</evidence>